<dbReference type="Gene3D" id="1.20.120.450">
    <property type="entry name" value="dinb family like domain"/>
    <property type="match status" value="1"/>
</dbReference>
<protein>
    <submittedName>
        <fullName evidence="2">DinB family protein</fullName>
    </submittedName>
</protein>
<dbReference type="AlphaFoldDB" id="A0A7D7MI44"/>
<evidence type="ECO:0000313" key="3">
    <source>
        <dbReference type="Proteomes" id="UP000514716"/>
    </source>
</evidence>
<dbReference type="InterPro" id="IPR024775">
    <property type="entry name" value="DinB-like"/>
</dbReference>
<dbReference type="Pfam" id="PF12867">
    <property type="entry name" value="DinB_2"/>
    <property type="match status" value="1"/>
</dbReference>
<feature type="domain" description="DinB-like" evidence="1">
    <location>
        <begin position="21"/>
        <end position="138"/>
    </location>
</feature>
<sequence>MQFYCEQVFHQLELIVSSAGELISTIEESEWELRPTEGKFSLGELASHLALVCVADLRIANGADEHEMAAFYKSRTPASKNQAIAELNRGFDQLHHFYLSLDEEQLQKKHSAYWGVSYSRFEWLLETLVHLTHHRAQLHSLIVHYLNKEPNLALFE</sequence>
<evidence type="ECO:0000259" key="1">
    <source>
        <dbReference type="Pfam" id="PF12867"/>
    </source>
</evidence>
<dbReference type="KEGG" id="pdec:H1Q58_14675"/>
<dbReference type="RefSeq" id="WP_068487496.1">
    <property type="nucleotide sequence ID" value="NZ_CP059540.1"/>
</dbReference>
<reference evidence="2 3" key="1">
    <citation type="submission" date="2020-07" db="EMBL/GenBank/DDBJ databases">
        <title>Screening of a cold-adapted Planococcus bacterium producing protease in traditional shrimp paste and protease identification by genome sequencing.</title>
        <authorList>
            <person name="Gao R."/>
            <person name="Leng W."/>
            <person name="Chu Q."/>
            <person name="Wu X."/>
            <person name="Liu H."/>
            <person name="Li X."/>
        </authorList>
    </citation>
    <scope>NUCLEOTIDE SEQUENCE [LARGE SCALE GENOMIC DNA]</scope>
    <source>
        <strain evidence="2 3">XJ11</strain>
    </source>
</reference>
<dbReference type="Proteomes" id="UP000514716">
    <property type="component" value="Chromosome"/>
</dbReference>
<dbReference type="InterPro" id="IPR034660">
    <property type="entry name" value="DinB/YfiT-like"/>
</dbReference>
<dbReference type="SUPFAM" id="SSF109854">
    <property type="entry name" value="DinB/YfiT-like putative metalloenzymes"/>
    <property type="match status" value="1"/>
</dbReference>
<accession>A0A7D7MI44</accession>
<evidence type="ECO:0000313" key="2">
    <source>
        <dbReference type="EMBL" id="QMT17188.1"/>
    </source>
</evidence>
<organism evidence="2 3">
    <name type="scientific">Planococcus maritimus</name>
    <dbReference type="NCBI Taxonomy" id="192421"/>
    <lineage>
        <taxon>Bacteria</taxon>
        <taxon>Bacillati</taxon>
        <taxon>Bacillota</taxon>
        <taxon>Bacilli</taxon>
        <taxon>Bacillales</taxon>
        <taxon>Caryophanaceae</taxon>
        <taxon>Planococcus</taxon>
    </lineage>
</organism>
<keyword evidence="3" id="KW-1185">Reference proteome</keyword>
<dbReference type="EMBL" id="CP059540">
    <property type="protein sequence ID" value="QMT17188.1"/>
    <property type="molecule type" value="Genomic_DNA"/>
</dbReference>
<proteinExistence type="predicted"/>
<gene>
    <name evidence="2" type="ORF">H1Q58_14675</name>
</gene>
<name>A0A7D7MI44_PLAMR</name>